<dbReference type="EMBL" id="DUJU01000067">
    <property type="protein sequence ID" value="HIH93572.1"/>
    <property type="molecule type" value="Genomic_DNA"/>
</dbReference>
<dbReference type="Proteomes" id="UP000600774">
    <property type="component" value="Unassembled WGS sequence"/>
</dbReference>
<comment type="caution">
    <text evidence="1">The sequence shown here is derived from an EMBL/GenBank/DDBJ whole genome shotgun (WGS) entry which is preliminary data.</text>
</comment>
<sequence length="98" mass="11110">MENMKFDEVIIRGLIEEIETERLAKYRDVQQYVSEKQDILDGETVKLKIEGEDPEKVVAGVYRRSTLADGVCVCSAEIPIGVWEYINVGECIEGKAEK</sequence>
<name>A0A832VY75_9EURY</name>
<evidence type="ECO:0000313" key="2">
    <source>
        <dbReference type="Proteomes" id="UP000600774"/>
    </source>
</evidence>
<reference evidence="1" key="1">
    <citation type="journal article" date="2020" name="bioRxiv">
        <title>A rank-normalized archaeal taxonomy based on genome phylogeny resolves widespread incomplete and uneven classifications.</title>
        <authorList>
            <person name="Rinke C."/>
            <person name="Chuvochina M."/>
            <person name="Mussig A.J."/>
            <person name="Chaumeil P.-A."/>
            <person name="Waite D.W."/>
            <person name="Whitman W.B."/>
            <person name="Parks D.H."/>
            <person name="Hugenholtz P."/>
        </authorList>
    </citation>
    <scope>NUCLEOTIDE SEQUENCE</scope>
    <source>
        <strain evidence="1">UBA8876</strain>
    </source>
</reference>
<protein>
    <submittedName>
        <fullName evidence="1">Uncharacterized protein</fullName>
    </submittedName>
</protein>
<gene>
    <name evidence="1" type="ORF">HA338_05890</name>
</gene>
<evidence type="ECO:0000313" key="1">
    <source>
        <dbReference type="EMBL" id="HIH93572.1"/>
    </source>
</evidence>
<dbReference type="AlphaFoldDB" id="A0A832VY75"/>
<dbReference type="RefSeq" id="WP_048065249.1">
    <property type="nucleotide sequence ID" value="NC_003552.1"/>
</dbReference>
<organism evidence="1 2">
    <name type="scientific">Methanosarcina acetivorans</name>
    <dbReference type="NCBI Taxonomy" id="2214"/>
    <lineage>
        <taxon>Archaea</taxon>
        <taxon>Methanobacteriati</taxon>
        <taxon>Methanobacteriota</taxon>
        <taxon>Stenosarchaea group</taxon>
        <taxon>Methanomicrobia</taxon>
        <taxon>Methanosarcinales</taxon>
        <taxon>Methanosarcinaceae</taxon>
        <taxon>Methanosarcina</taxon>
    </lineage>
</organism>
<accession>A0A832VY75</accession>
<proteinExistence type="predicted"/>